<dbReference type="SUPFAM" id="SSF53474">
    <property type="entry name" value="alpha/beta-Hydrolases"/>
    <property type="match status" value="1"/>
</dbReference>
<dbReference type="InterPro" id="IPR029058">
    <property type="entry name" value="AB_hydrolase_fold"/>
</dbReference>
<name>A0ABM8CY80_9NOCA</name>
<sequence length="298" mass="33335">MKYFVARGETRRLDQNSRAGLRGDFLRCRDGVTHYELTGPIGAETVVFVGGLTVPLFYWDDLAAELLRRGFRTLTYSAYGRGYSERVRAAYDESLFVRQLTDLTERLGLHEPYHLVGTSMGALVAMAFAAQHTDRLATLTLAGPAGLQPEPAAARLLRHEWWGTVLARVLGSRMLDRHLSHNVRDPERSAALTAMVRECYQFEGSIYALAATLADFPLSGRHDLYRSTGHLPVPRMLLWGDEDRVTPITSYDEVSTLLAPTESHILSPCGHMVPYEEPAEMGKRFTAFVHGVKDGVRR</sequence>
<dbReference type="RefSeq" id="WP_281880228.1">
    <property type="nucleotide sequence ID" value="NZ_AP026976.1"/>
</dbReference>
<evidence type="ECO:0000313" key="2">
    <source>
        <dbReference type="EMBL" id="BDT99996.1"/>
    </source>
</evidence>
<dbReference type="Pfam" id="PF00561">
    <property type="entry name" value="Abhydrolase_1"/>
    <property type="match status" value="1"/>
</dbReference>
<dbReference type="EMBL" id="AP026978">
    <property type="protein sequence ID" value="BDT99996.1"/>
    <property type="molecule type" value="Genomic_DNA"/>
</dbReference>
<dbReference type="Gene3D" id="3.40.50.1820">
    <property type="entry name" value="alpha/beta hydrolase"/>
    <property type="match status" value="1"/>
</dbReference>
<accession>A0ABM8CY80</accession>
<protein>
    <submittedName>
        <fullName evidence="2">Lipase</fullName>
    </submittedName>
</protein>
<keyword evidence="3" id="KW-1185">Reference proteome</keyword>
<dbReference type="InterPro" id="IPR050266">
    <property type="entry name" value="AB_hydrolase_sf"/>
</dbReference>
<dbReference type="PRINTS" id="PR00111">
    <property type="entry name" value="ABHYDROLASE"/>
</dbReference>
<dbReference type="InterPro" id="IPR000073">
    <property type="entry name" value="AB_hydrolase_1"/>
</dbReference>
<gene>
    <name evidence="2" type="ORF">IFM12276_30250</name>
</gene>
<dbReference type="PANTHER" id="PTHR43798:SF33">
    <property type="entry name" value="HYDROLASE, PUTATIVE (AFU_ORTHOLOGUE AFUA_2G14860)-RELATED"/>
    <property type="match status" value="1"/>
</dbReference>
<feature type="domain" description="AB hydrolase-1" evidence="1">
    <location>
        <begin position="45"/>
        <end position="278"/>
    </location>
</feature>
<evidence type="ECO:0000259" key="1">
    <source>
        <dbReference type="Pfam" id="PF00561"/>
    </source>
</evidence>
<organism evidence="2 3">
    <name type="scientific">Nocardia sputorum</name>
    <dbReference type="NCBI Taxonomy" id="2984338"/>
    <lineage>
        <taxon>Bacteria</taxon>
        <taxon>Bacillati</taxon>
        <taxon>Actinomycetota</taxon>
        <taxon>Actinomycetes</taxon>
        <taxon>Mycobacteriales</taxon>
        <taxon>Nocardiaceae</taxon>
        <taxon>Nocardia</taxon>
    </lineage>
</organism>
<evidence type="ECO:0000313" key="3">
    <source>
        <dbReference type="Proteomes" id="UP001317870"/>
    </source>
</evidence>
<reference evidence="2 3" key="1">
    <citation type="submission" date="2022-11" db="EMBL/GenBank/DDBJ databases">
        <title>Genome Sequencing of Nocardia sp. ON39_IFM12276 and assembly.</title>
        <authorList>
            <person name="Shimojima M."/>
            <person name="Toyokawa M."/>
            <person name="Uesaka K."/>
        </authorList>
    </citation>
    <scope>NUCLEOTIDE SEQUENCE [LARGE SCALE GENOMIC DNA]</scope>
    <source>
        <strain evidence="2 3">IFM 12276</strain>
    </source>
</reference>
<proteinExistence type="predicted"/>
<dbReference type="Proteomes" id="UP001317870">
    <property type="component" value="Chromosome"/>
</dbReference>
<dbReference type="PANTHER" id="PTHR43798">
    <property type="entry name" value="MONOACYLGLYCEROL LIPASE"/>
    <property type="match status" value="1"/>
</dbReference>